<name>A0A7R9M6E8_9ACAR</name>
<dbReference type="InterPro" id="IPR012677">
    <property type="entry name" value="Nucleotide-bd_a/b_plait_sf"/>
</dbReference>
<evidence type="ECO:0000256" key="3">
    <source>
        <dbReference type="SAM" id="MobiDB-lite"/>
    </source>
</evidence>
<reference evidence="5" key="1">
    <citation type="submission" date="2020-11" db="EMBL/GenBank/DDBJ databases">
        <authorList>
            <person name="Tran Van P."/>
        </authorList>
    </citation>
    <scope>NUCLEOTIDE SEQUENCE</scope>
</reference>
<dbReference type="Pfam" id="PF00076">
    <property type="entry name" value="RRM_1"/>
    <property type="match status" value="1"/>
</dbReference>
<proteinExistence type="predicted"/>
<dbReference type="Gene3D" id="1.25.40.10">
    <property type="entry name" value="Tetratricopeptide repeat domain"/>
    <property type="match status" value="1"/>
</dbReference>
<dbReference type="GO" id="GO:0003723">
    <property type="term" value="F:RNA binding"/>
    <property type="evidence" value="ECO:0007669"/>
    <property type="project" value="UniProtKB-UniRule"/>
</dbReference>
<feature type="compositionally biased region" description="Basic and acidic residues" evidence="3">
    <location>
        <begin position="277"/>
        <end position="289"/>
    </location>
</feature>
<evidence type="ECO:0000313" key="5">
    <source>
        <dbReference type="EMBL" id="CAD7653909.1"/>
    </source>
</evidence>
<gene>
    <name evidence="5" type="ORF">ONB1V03_LOCUS10560</name>
</gene>
<keyword evidence="6" id="KW-1185">Reference proteome</keyword>
<evidence type="ECO:0000313" key="6">
    <source>
        <dbReference type="Proteomes" id="UP000728032"/>
    </source>
</evidence>
<dbReference type="InterPro" id="IPR000504">
    <property type="entry name" value="RRM_dom"/>
</dbReference>
<dbReference type="AlphaFoldDB" id="A0A7R9M6E8"/>
<evidence type="ECO:0000256" key="2">
    <source>
        <dbReference type="PROSITE-ProRule" id="PRU00176"/>
    </source>
</evidence>
<dbReference type="PROSITE" id="PS50102">
    <property type="entry name" value="RRM"/>
    <property type="match status" value="1"/>
</dbReference>
<dbReference type="OrthoDB" id="2017782at2759"/>
<feature type="region of interest" description="Disordered" evidence="3">
    <location>
        <begin position="1"/>
        <end position="22"/>
    </location>
</feature>
<dbReference type="EMBL" id="OC922068">
    <property type="protein sequence ID" value="CAD7653909.1"/>
    <property type="molecule type" value="Genomic_DNA"/>
</dbReference>
<protein>
    <recommendedName>
        <fullName evidence="4">RRM domain-containing protein</fullName>
    </recommendedName>
</protein>
<dbReference type="SUPFAM" id="SSF54928">
    <property type="entry name" value="RNA-binding domain, RBD"/>
    <property type="match status" value="1"/>
</dbReference>
<keyword evidence="1 2" id="KW-0694">RNA-binding</keyword>
<accession>A0A7R9M6E8</accession>
<feature type="compositionally biased region" description="Low complexity" evidence="3">
    <location>
        <begin position="1"/>
        <end position="15"/>
    </location>
</feature>
<organism evidence="5">
    <name type="scientific">Oppiella nova</name>
    <dbReference type="NCBI Taxonomy" id="334625"/>
    <lineage>
        <taxon>Eukaryota</taxon>
        <taxon>Metazoa</taxon>
        <taxon>Ecdysozoa</taxon>
        <taxon>Arthropoda</taxon>
        <taxon>Chelicerata</taxon>
        <taxon>Arachnida</taxon>
        <taxon>Acari</taxon>
        <taxon>Acariformes</taxon>
        <taxon>Sarcoptiformes</taxon>
        <taxon>Oribatida</taxon>
        <taxon>Brachypylina</taxon>
        <taxon>Oppioidea</taxon>
        <taxon>Oppiidae</taxon>
        <taxon>Oppiella</taxon>
    </lineage>
</organism>
<dbReference type="Gene3D" id="3.30.70.330">
    <property type="match status" value="1"/>
</dbReference>
<dbReference type="Proteomes" id="UP000728032">
    <property type="component" value="Unassembled WGS sequence"/>
</dbReference>
<dbReference type="InterPro" id="IPR011990">
    <property type="entry name" value="TPR-like_helical_dom_sf"/>
</dbReference>
<feature type="region of interest" description="Disordered" evidence="3">
    <location>
        <begin position="277"/>
        <end position="330"/>
    </location>
</feature>
<sequence>MDSSHTTTTVTTDNTQHMDHKSQQYARSRWNGWNGNRCVDRKHYTQAIDFYTTAIHLYPYEYRYFVNRSYCWDQLHNFERALCDGHQALALDQHNSKCHFRVGRALKGLKRLREAEHHFLQVMRLEANTCHEAIDELTHVRTLAAIECGVGHTVASQVANRSKNIEDTIDTITKDQINLSYDKTNASSAKRVLSETQNNCLPKERSSEHSDVKHRIDVPLTHTNSYSSGKGCNPERNVLKKISDFLLNTNTDSNDNKSEDNLVFICEPIKRSIRENKRDPKNRFEDNKSIDSFGSEPEISNECNLKSGFNRRNGRRTESTDQMNAVWDDSKRNGSSFRSYNNSYNELNRKSEPTNVWRFKGLCVSNIIPNEHTKRQLRDILSTYGTIVAIHVIPERQTAVIHFDNPESPRVAMSRLQPSNEYYLWKTSGECYFWRTTGCNQYRSCRLKHIPANKGVDLQPWMQSKLQTRNKRYNRRAFEDF</sequence>
<dbReference type="SMART" id="SM00028">
    <property type="entry name" value="TPR"/>
    <property type="match status" value="2"/>
</dbReference>
<evidence type="ECO:0000256" key="1">
    <source>
        <dbReference type="ARBA" id="ARBA00022884"/>
    </source>
</evidence>
<evidence type="ECO:0000259" key="4">
    <source>
        <dbReference type="PROSITE" id="PS50102"/>
    </source>
</evidence>
<dbReference type="PANTHER" id="PTHR47678:SF2">
    <property type="entry name" value="TETRATRICOPEPTIDE REPEAT PROTEIN 31 ISOFORM X1"/>
    <property type="match status" value="1"/>
</dbReference>
<dbReference type="InterPro" id="IPR035979">
    <property type="entry name" value="RBD_domain_sf"/>
</dbReference>
<dbReference type="InterPro" id="IPR019734">
    <property type="entry name" value="TPR_rpt"/>
</dbReference>
<dbReference type="SUPFAM" id="SSF48452">
    <property type="entry name" value="TPR-like"/>
    <property type="match status" value="1"/>
</dbReference>
<dbReference type="EMBL" id="CAJPVJ010007243">
    <property type="protein sequence ID" value="CAG2171096.1"/>
    <property type="molecule type" value="Genomic_DNA"/>
</dbReference>
<dbReference type="CDD" id="cd00590">
    <property type="entry name" value="RRM_SF"/>
    <property type="match status" value="1"/>
</dbReference>
<dbReference type="PANTHER" id="PTHR47678">
    <property type="entry name" value="TETRATRICOPEPTIDE REPEAT PROTEIN 31"/>
    <property type="match status" value="1"/>
</dbReference>
<feature type="domain" description="RRM" evidence="4">
    <location>
        <begin position="360"/>
        <end position="417"/>
    </location>
</feature>